<keyword evidence="1" id="KW-1133">Transmembrane helix</keyword>
<keyword evidence="1" id="KW-0812">Transmembrane</keyword>
<keyword evidence="1" id="KW-0472">Membrane</keyword>
<dbReference type="AlphaFoldDB" id="A0A1A9ZZA9"/>
<reference evidence="3" key="1">
    <citation type="submission" date="2014-03" db="EMBL/GenBank/DDBJ databases">
        <authorList>
            <person name="Aksoy S."/>
            <person name="Warren W."/>
            <person name="Wilson R.K."/>
        </authorList>
    </citation>
    <scope>NUCLEOTIDE SEQUENCE [LARGE SCALE GENOMIC DNA]</scope>
    <source>
        <strain evidence="3">IAEA</strain>
    </source>
</reference>
<dbReference type="EnsemblMetazoa" id="GPAI029571-RA">
    <property type="protein sequence ID" value="GPAI029571-PA"/>
    <property type="gene ID" value="GPAI029571"/>
</dbReference>
<accession>A0A1A9ZZA9</accession>
<dbReference type="Proteomes" id="UP000092445">
    <property type="component" value="Unassembled WGS sequence"/>
</dbReference>
<sequence length="196" mass="21753">MAICRAQSSTREQNHCIPKMHDLKLISLLVVIVTSLIFAYHAFYKGHSDFSNCSKNEENDSGLVARPDTVRPLASPRFFLPFDFEELDLSKKPPPVMAPFFELATYGAGIILLIALSVRQKNEMKYYEIIVDIRILNEAVIATTMGSASIPACYAGKANSRSPKVNYESANRDSMTGTFEFAAVTVHIAADPLQFI</sequence>
<evidence type="ECO:0000313" key="2">
    <source>
        <dbReference type="EnsemblMetazoa" id="GPAI029571-PA"/>
    </source>
</evidence>
<protein>
    <submittedName>
        <fullName evidence="2">Uncharacterized protein</fullName>
    </submittedName>
</protein>
<name>A0A1A9ZZA9_GLOPL</name>
<keyword evidence="3" id="KW-1185">Reference proteome</keyword>
<organism evidence="2 3">
    <name type="scientific">Glossina pallidipes</name>
    <name type="common">Tsetse fly</name>
    <dbReference type="NCBI Taxonomy" id="7398"/>
    <lineage>
        <taxon>Eukaryota</taxon>
        <taxon>Metazoa</taxon>
        <taxon>Ecdysozoa</taxon>
        <taxon>Arthropoda</taxon>
        <taxon>Hexapoda</taxon>
        <taxon>Insecta</taxon>
        <taxon>Pterygota</taxon>
        <taxon>Neoptera</taxon>
        <taxon>Endopterygota</taxon>
        <taxon>Diptera</taxon>
        <taxon>Brachycera</taxon>
        <taxon>Muscomorpha</taxon>
        <taxon>Hippoboscoidea</taxon>
        <taxon>Glossinidae</taxon>
        <taxon>Glossina</taxon>
    </lineage>
</organism>
<reference evidence="2" key="2">
    <citation type="submission" date="2020-05" db="UniProtKB">
        <authorList>
            <consortium name="EnsemblMetazoa"/>
        </authorList>
    </citation>
    <scope>IDENTIFICATION</scope>
    <source>
        <strain evidence="2">IAEA</strain>
    </source>
</reference>
<evidence type="ECO:0000256" key="1">
    <source>
        <dbReference type="SAM" id="Phobius"/>
    </source>
</evidence>
<evidence type="ECO:0000313" key="3">
    <source>
        <dbReference type="Proteomes" id="UP000092445"/>
    </source>
</evidence>
<feature type="transmembrane region" description="Helical" evidence="1">
    <location>
        <begin position="25"/>
        <end position="44"/>
    </location>
</feature>
<proteinExistence type="predicted"/>
<dbReference type="VEuPathDB" id="VectorBase:GPAI029571"/>
<feature type="transmembrane region" description="Helical" evidence="1">
    <location>
        <begin position="96"/>
        <end position="116"/>
    </location>
</feature>